<evidence type="ECO:0000256" key="4">
    <source>
        <dbReference type="ARBA" id="ARBA00022679"/>
    </source>
</evidence>
<dbReference type="GO" id="GO:0000160">
    <property type="term" value="P:phosphorelay signal transduction system"/>
    <property type="evidence" value="ECO:0007669"/>
    <property type="project" value="UniProtKB-KW"/>
</dbReference>
<evidence type="ECO:0000256" key="5">
    <source>
        <dbReference type="ARBA" id="ARBA00022777"/>
    </source>
</evidence>
<dbReference type="Proteomes" id="UP000000844">
    <property type="component" value="Chromosome"/>
</dbReference>
<dbReference type="SUPFAM" id="SSF55874">
    <property type="entry name" value="ATPase domain of HSP90 chaperone/DNA topoisomerase II/histidine kinase"/>
    <property type="match status" value="1"/>
</dbReference>
<keyword evidence="8" id="KW-1133">Transmembrane helix</keyword>
<dbReference type="Gene3D" id="3.30.565.10">
    <property type="entry name" value="Histidine kinase-like ATPase, C-terminal domain"/>
    <property type="match status" value="1"/>
</dbReference>
<evidence type="ECO:0000259" key="9">
    <source>
        <dbReference type="PROSITE" id="PS50109"/>
    </source>
</evidence>
<feature type="transmembrane region" description="Helical" evidence="8">
    <location>
        <begin position="299"/>
        <end position="324"/>
    </location>
</feature>
<accession>D3PX05</accession>
<keyword evidence="6" id="KW-0902">Two-component regulatory system</keyword>
<dbReference type="EC" id="2.7.13.3" evidence="2"/>
<dbReference type="InterPro" id="IPR050980">
    <property type="entry name" value="2C_sensor_his_kinase"/>
</dbReference>
<evidence type="ECO:0000256" key="7">
    <source>
        <dbReference type="SAM" id="MobiDB-lite"/>
    </source>
</evidence>
<keyword evidence="8" id="KW-0812">Transmembrane</keyword>
<evidence type="ECO:0000256" key="6">
    <source>
        <dbReference type="ARBA" id="ARBA00023012"/>
    </source>
</evidence>
<keyword evidence="11" id="KW-1185">Reference proteome</keyword>
<keyword evidence="5 10" id="KW-0418">Kinase</keyword>
<dbReference type="PANTHER" id="PTHR44936">
    <property type="entry name" value="SENSOR PROTEIN CREC"/>
    <property type="match status" value="1"/>
</dbReference>
<dbReference type="Pfam" id="PF02518">
    <property type="entry name" value="HATPase_c"/>
    <property type="match status" value="1"/>
</dbReference>
<proteinExistence type="predicted"/>
<dbReference type="PANTHER" id="PTHR44936:SF9">
    <property type="entry name" value="SENSOR PROTEIN CREC"/>
    <property type="match status" value="1"/>
</dbReference>
<feature type="compositionally biased region" description="Basic and acidic residues" evidence="7">
    <location>
        <begin position="725"/>
        <end position="736"/>
    </location>
</feature>
<dbReference type="EMBL" id="CP001778">
    <property type="protein sequence ID" value="ADD45229.1"/>
    <property type="molecule type" value="Genomic_DNA"/>
</dbReference>
<dbReference type="PROSITE" id="PS50109">
    <property type="entry name" value="HIS_KIN"/>
    <property type="match status" value="1"/>
</dbReference>
<protein>
    <recommendedName>
        <fullName evidence="2">histidine kinase</fullName>
        <ecNumber evidence="2">2.7.13.3</ecNumber>
    </recommendedName>
</protein>
<evidence type="ECO:0000256" key="8">
    <source>
        <dbReference type="SAM" id="Phobius"/>
    </source>
</evidence>
<feature type="region of interest" description="Disordered" evidence="7">
    <location>
        <begin position="699"/>
        <end position="736"/>
    </location>
</feature>
<dbReference type="InterPro" id="IPR036890">
    <property type="entry name" value="HATPase_C_sf"/>
</dbReference>
<dbReference type="STRING" id="446470.Snas_5599"/>
<sequence>MRIGSKLALILLIPLVALSGVVAVRLVDSTLEALRIGDTARVVELTKTVAETLSALQEERHQMAVQIYGDELNLDEDQRDLRHLDEAVYATDEKLGALKQARETFEGDAEVREQLEQADKPLNRLDRVRSAELDESEEVYLTVYDAAVRRLMRVLDRAVDLVDDAELSRRVRAASLLASADEYSERLRVLILQLPDGKPLAAAYRPFMTLSLSRSQTMSEYRRIGGEAVFEAGGLGGGAARPANSLESTVATSRTDENVDIDHAELMGAYDARHKDTATYVDDTQDSAVTLARSIRDDVVLRVLIETVIVLLTVAVAVMATLWLGRPVIRGLRQLRDSARRIAYEELPTAVKQVSEHEGLAGLTPREFADNTAAPLKTQGAAEIIEVGEAFDDVHHEAIRVAAEQALLRVHIGTMFVRLARRGHSLTGRLTATLDEAERDEQDPNRLQLLFRLDHLVALLGRANDSLLVLGGAAAARVRTSDEKLNDVLTAAQSHTEHYTRINVTTVDEGVWISSTAVEDVVQILAELMDNATQYSRHPTEVIARYLTDRVVIQIRDYGIGIDPQRMSRYNARLGTRAPLDLEAMQSMGLTVVGQLAKRHGIQVRLQPATESSGTTAEVVLPHSILRFARDLTQQRQLSNAAPADATEAPLFRGGLLGIGSGPATVPDAAAGLPVIHFEWQTVHADSSLRAGAALPSRETTYDEVTGLPRRRPRSQLVPGAVAPTHDRPDAPARRDPEAIGATYTAFARGLFGDAGASPTDSRS</sequence>
<reference evidence="10 11" key="1">
    <citation type="journal article" date="2009" name="Stand. Genomic Sci.">
        <title>Complete genome sequence of Stackebrandtia nassauensis type strain (LLR-40K-21).</title>
        <authorList>
            <person name="Munk C."/>
            <person name="Lapidus A."/>
            <person name="Copeland A."/>
            <person name="Jando M."/>
            <person name="Mayilraj S."/>
            <person name="Glavina Del Rio T."/>
            <person name="Nolan M."/>
            <person name="Chen F."/>
            <person name="Lucas S."/>
            <person name="Tice H."/>
            <person name="Cheng J.F."/>
            <person name="Han C."/>
            <person name="Detter J.C."/>
            <person name="Bruce D."/>
            <person name="Goodwin L."/>
            <person name="Chain P."/>
            <person name="Pitluck S."/>
            <person name="Goker M."/>
            <person name="Ovchinikova G."/>
            <person name="Pati A."/>
            <person name="Ivanova N."/>
            <person name="Mavromatis K."/>
            <person name="Chen A."/>
            <person name="Palaniappan K."/>
            <person name="Land M."/>
            <person name="Hauser L."/>
            <person name="Chang Y.J."/>
            <person name="Jeffries C.D."/>
            <person name="Bristow J."/>
            <person name="Eisen J.A."/>
            <person name="Markowitz V."/>
            <person name="Hugenholtz P."/>
            <person name="Kyrpides N.C."/>
            <person name="Klenk H.P."/>
        </authorList>
    </citation>
    <scope>NUCLEOTIDE SEQUENCE [LARGE SCALE GENOMIC DNA]</scope>
    <source>
        <strain evidence="11">DSM 44728 / CIP 108903 / NRRL B-16338 / NBRC 102104 / LLR-40K-21</strain>
    </source>
</reference>
<dbReference type="SMART" id="SM00387">
    <property type="entry name" value="HATPase_c"/>
    <property type="match status" value="1"/>
</dbReference>
<dbReference type="AlphaFoldDB" id="D3PX05"/>
<evidence type="ECO:0000256" key="2">
    <source>
        <dbReference type="ARBA" id="ARBA00012438"/>
    </source>
</evidence>
<feature type="domain" description="Histidine kinase" evidence="9">
    <location>
        <begin position="521"/>
        <end position="625"/>
    </location>
</feature>
<dbReference type="InterPro" id="IPR013587">
    <property type="entry name" value="Nitrate/nitrite_sensing"/>
</dbReference>
<keyword evidence="8" id="KW-0472">Membrane</keyword>
<dbReference type="RefSeq" id="WP_013020800.1">
    <property type="nucleotide sequence ID" value="NC_013947.1"/>
</dbReference>
<dbReference type="KEGG" id="sna:Snas_5599"/>
<organism evidence="10 11">
    <name type="scientific">Stackebrandtia nassauensis (strain DSM 44728 / CIP 108903 / NRRL B-16338 / NBRC 102104 / LLR-40K-21)</name>
    <dbReference type="NCBI Taxonomy" id="446470"/>
    <lineage>
        <taxon>Bacteria</taxon>
        <taxon>Bacillati</taxon>
        <taxon>Actinomycetota</taxon>
        <taxon>Actinomycetes</taxon>
        <taxon>Glycomycetales</taxon>
        <taxon>Glycomycetaceae</taxon>
        <taxon>Stackebrandtia</taxon>
    </lineage>
</organism>
<evidence type="ECO:0000256" key="1">
    <source>
        <dbReference type="ARBA" id="ARBA00000085"/>
    </source>
</evidence>
<evidence type="ECO:0000256" key="3">
    <source>
        <dbReference type="ARBA" id="ARBA00022553"/>
    </source>
</evidence>
<keyword evidence="4" id="KW-0808">Transferase</keyword>
<evidence type="ECO:0000313" key="10">
    <source>
        <dbReference type="EMBL" id="ADD45229.1"/>
    </source>
</evidence>
<keyword evidence="3" id="KW-0597">Phosphoprotein</keyword>
<evidence type="ECO:0000313" key="11">
    <source>
        <dbReference type="Proteomes" id="UP000000844"/>
    </source>
</evidence>
<dbReference type="HOGENOM" id="CLU_002554_3_1_11"/>
<dbReference type="eggNOG" id="COG0642">
    <property type="taxonomic scope" value="Bacteria"/>
</dbReference>
<dbReference type="Pfam" id="PF08376">
    <property type="entry name" value="NIT"/>
    <property type="match status" value="1"/>
</dbReference>
<dbReference type="InterPro" id="IPR005467">
    <property type="entry name" value="His_kinase_dom"/>
</dbReference>
<gene>
    <name evidence="10" type="ordered locus">Snas_5599</name>
</gene>
<dbReference type="InterPro" id="IPR003594">
    <property type="entry name" value="HATPase_dom"/>
</dbReference>
<dbReference type="GO" id="GO:0004673">
    <property type="term" value="F:protein histidine kinase activity"/>
    <property type="evidence" value="ECO:0007669"/>
    <property type="project" value="UniProtKB-EC"/>
</dbReference>
<name>D3PX05_STANL</name>
<comment type="catalytic activity">
    <reaction evidence="1">
        <text>ATP + protein L-histidine = ADP + protein N-phospho-L-histidine.</text>
        <dbReference type="EC" id="2.7.13.3"/>
    </reaction>
</comment>